<evidence type="ECO:0000313" key="1">
    <source>
        <dbReference type="EMBL" id="OGC36230.1"/>
    </source>
</evidence>
<dbReference type="EMBL" id="MEUF01000018">
    <property type="protein sequence ID" value="OGC36230.1"/>
    <property type="molecule type" value="Genomic_DNA"/>
</dbReference>
<sequence>MGARNFSPTAASLLNIASLLQSHRNLSIHLGGRHLVETGLMASLEAASLSRGQAHQTLMALARTEGATTLSLVNLEDAVAIDRSSRLTVRRLIQIQPLREVVKSLQAALGVTITWAGTKTPLHQQSARELDHTLDEALTFISGGKTLAGVITDWGNNYNPSAGNYLLDNIIDLAG</sequence>
<evidence type="ECO:0000313" key="2">
    <source>
        <dbReference type="Proteomes" id="UP000178951"/>
    </source>
</evidence>
<protein>
    <submittedName>
        <fullName evidence="1">Uncharacterized protein</fullName>
    </submittedName>
</protein>
<accession>A0A1F4TUJ9</accession>
<name>A0A1F4TUJ9_UNCSA</name>
<proteinExistence type="predicted"/>
<reference evidence="1 2" key="1">
    <citation type="journal article" date="2016" name="Nat. Commun.">
        <title>Thousands of microbial genomes shed light on interconnected biogeochemical processes in an aquifer system.</title>
        <authorList>
            <person name="Anantharaman K."/>
            <person name="Brown C.T."/>
            <person name="Hug L.A."/>
            <person name="Sharon I."/>
            <person name="Castelle C.J."/>
            <person name="Probst A.J."/>
            <person name="Thomas B.C."/>
            <person name="Singh A."/>
            <person name="Wilkins M.J."/>
            <person name="Karaoz U."/>
            <person name="Brodie E.L."/>
            <person name="Williams K.H."/>
            <person name="Hubbard S.S."/>
            <person name="Banfield J.F."/>
        </authorList>
    </citation>
    <scope>NUCLEOTIDE SEQUENCE [LARGE SCALE GENOMIC DNA]</scope>
</reference>
<dbReference type="Proteomes" id="UP000178951">
    <property type="component" value="Unassembled WGS sequence"/>
</dbReference>
<organism evidence="1 2">
    <name type="scientific">candidate division WOR-1 bacterium RIFOXYB2_FULL_48_7</name>
    <dbReference type="NCBI Taxonomy" id="1802583"/>
    <lineage>
        <taxon>Bacteria</taxon>
        <taxon>Bacillati</taxon>
        <taxon>Saganbacteria</taxon>
    </lineage>
</organism>
<gene>
    <name evidence="1" type="ORF">A2311_05775</name>
</gene>
<dbReference type="AlphaFoldDB" id="A0A1F4TUJ9"/>
<comment type="caution">
    <text evidence="1">The sequence shown here is derived from an EMBL/GenBank/DDBJ whole genome shotgun (WGS) entry which is preliminary data.</text>
</comment>